<dbReference type="GO" id="GO:0015385">
    <property type="term" value="F:sodium:proton antiporter activity"/>
    <property type="evidence" value="ECO:0007669"/>
    <property type="project" value="InterPro"/>
</dbReference>
<dbReference type="OrthoDB" id="196264at2759"/>
<dbReference type="OMA" id="TIMTYAV"/>
<keyword evidence="12" id="KW-0732">Signal</keyword>
<feature type="signal peptide" evidence="12">
    <location>
        <begin position="1"/>
        <end position="36"/>
    </location>
</feature>
<feature type="transmembrane region" description="Helical" evidence="11">
    <location>
        <begin position="235"/>
        <end position="256"/>
    </location>
</feature>
<organism evidence="14 15">
    <name type="scientific">Toxocara canis</name>
    <name type="common">Canine roundworm</name>
    <dbReference type="NCBI Taxonomy" id="6265"/>
    <lineage>
        <taxon>Eukaryota</taxon>
        <taxon>Metazoa</taxon>
        <taxon>Ecdysozoa</taxon>
        <taxon>Nematoda</taxon>
        <taxon>Chromadorea</taxon>
        <taxon>Rhabditida</taxon>
        <taxon>Spirurina</taxon>
        <taxon>Ascaridomorpha</taxon>
        <taxon>Ascaridoidea</taxon>
        <taxon>Toxocaridae</taxon>
        <taxon>Toxocara</taxon>
    </lineage>
</organism>
<feature type="transmembrane region" description="Helical" evidence="11">
    <location>
        <begin position="116"/>
        <end position="134"/>
    </location>
</feature>
<keyword evidence="15" id="KW-1185">Reference proteome</keyword>
<dbReference type="NCBIfam" id="TIGR00840">
    <property type="entry name" value="b_cpa1"/>
    <property type="match status" value="1"/>
</dbReference>
<evidence type="ECO:0000313" key="14">
    <source>
        <dbReference type="EMBL" id="KHN82729.1"/>
    </source>
</evidence>
<evidence type="ECO:0000256" key="9">
    <source>
        <dbReference type="RuleBase" id="RU003722"/>
    </source>
</evidence>
<dbReference type="GO" id="GO:0005886">
    <property type="term" value="C:plasma membrane"/>
    <property type="evidence" value="ECO:0007669"/>
    <property type="project" value="TreeGrafter"/>
</dbReference>
<evidence type="ECO:0000256" key="6">
    <source>
        <dbReference type="ARBA" id="ARBA00023065"/>
    </source>
</evidence>
<keyword evidence="8 9" id="KW-0739">Sodium transport</keyword>
<evidence type="ECO:0000313" key="15">
    <source>
        <dbReference type="Proteomes" id="UP000031036"/>
    </source>
</evidence>
<evidence type="ECO:0000256" key="2">
    <source>
        <dbReference type="ARBA" id="ARBA00022448"/>
    </source>
</evidence>
<keyword evidence="6 9" id="KW-0406">Ion transport</keyword>
<keyword evidence="7 11" id="KW-0472">Membrane</keyword>
<dbReference type="PANTHER" id="PTHR10110">
    <property type="entry name" value="SODIUM/HYDROGEN EXCHANGER"/>
    <property type="match status" value="1"/>
</dbReference>
<evidence type="ECO:0000256" key="10">
    <source>
        <dbReference type="SAM" id="MobiDB-lite"/>
    </source>
</evidence>
<evidence type="ECO:0000256" key="11">
    <source>
        <dbReference type="SAM" id="Phobius"/>
    </source>
</evidence>
<feature type="transmembrane region" description="Helical" evidence="11">
    <location>
        <begin position="308"/>
        <end position="324"/>
    </location>
</feature>
<keyword evidence="2 9" id="KW-0813">Transport</keyword>
<dbReference type="Proteomes" id="UP000031036">
    <property type="component" value="Unassembled WGS sequence"/>
</dbReference>
<evidence type="ECO:0000256" key="4">
    <source>
        <dbReference type="ARBA" id="ARBA00022989"/>
    </source>
</evidence>
<name>A0A0B2VMX7_TOXCA</name>
<feature type="transmembrane region" description="Helical" evidence="11">
    <location>
        <begin position="330"/>
        <end position="351"/>
    </location>
</feature>
<feature type="region of interest" description="Disordered" evidence="10">
    <location>
        <begin position="829"/>
        <end position="851"/>
    </location>
</feature>
<feature type="domain" description="Cation/H+ exchanger transmembrane" evidence="13">
    <location>
        <begin position="95"/>
        <end position="486"/>
    </location>
</feature>
<feature type="compositionally biased region" description="Basic and acidic residues" evidence="10">
    <location>
        <begin position="714"/>
        <end position="726"/>
    </location>
</feature>
<comment type="caution">
    <text evidence="14">The sequence shown here is derived from an EMBL/GenBank/DDBJ whole genome shotgun (WGS) entry which is preliminary data.</text>
</comment>
<dbReference type="GO" id="GO:0098719">
    <property type="term" value="P:sodium ion import across plasma membrane"/>
    <property type="evidence" value="ECO:0007669"/>
    <property type="project" value="TreeGrafter"/>
</dbReference>
<feature type="transmembrane region" description="Helical" evidence="11">
    <location>
        <begin position="174"/>
        <end position="197"/>
    </location>
</feature>
<protein>
    <recommendedName>
        <fullName evidence="9">Sodium/hydrogen exchanger</fullName>
    </recommendedName>
</protein>
<dbReference type="PANTHER" id="PTHR10110:SF125">
    <property type="entry name" value="SODIUM_HYDROGEN EXCHANGER"/>
    <property type="match status" value="1"/>
</dbReference>
<feature type="transmembrane region" description="Helical" evidence="11">
    <location>
        <begin position="276"/>
        <end position="296"/>
    </location>
</feature>
<feature type="transmembrane region" description="Helical" evidence="11">
    <location>
        <begin position="394"/>
        <end position="420"/>
    </location>
</feature>
<dbReference type="GO" id="GO:0051453">
    <property type="term" value="P:regulation of intracellular pH"/>
    <property type="evidence" value="ECO:0007669"/>
    <property type="project" value="TreeGrafter"/>
</dbReference>
<dbReference type="PRINTS" id="PR01084">
    <property type="entry name" value="NAHEXCHNGR"/>
</dbReference>
<keyword evidence="4 11" id="KW-1133">Transmembrane helix</keyword>
<sequence>MRCGNVLRRITKSMCTSPMDFQIFLVLFVVTQTVSALPGEGFDPLNLHEDEEETTAGIGNSQFGHDGIHHEEGVTLFKFHWDHVSMPLTIAFWFMLVTIAKIVFHRFQRMHNLLPDSALLIVLGLFFGYLFHLVYPDEVYLKPDWFFLYLLPPIALDAGYFMPNKDFFRNFGTIMTYAVFGTLYNTFSIGLTLYLLRDFFKMQPSLIEILIFATLISAVDPVAVLCVFEEIHVNQLLYICVFGESLLNDAVTIVLYQTFNAMVSAGELASADYVKAGASFFVVSLGGILIGVIWALLTGLTTKHARHLNVVQPLICLLFPYLAYLSSEMVAMSGILAIVMCGLTMKQFLAGNLSRKSLVTVQYFMKTLSSSCEAVIFVYLGISAVSKNHDWDATFISVTIVSCLLQRFIGVFLLTWLLNIRRVQKIDVVDQFIMSYGGIRGAVCYGLVMSLDGQIVPAKNMFASCTIVVILFTVFIQGATIKWLVKLLKVKQNEVHKKTIFEMVSENVVNNMMCGVEGITGYRGHYWLRQAYNRFNDNYIKPYLMADTKSGATRLVDYHEHIQVKEAVQHLKEYGSFAGLPTVQSRANLVSSGNEVMPSAVDDSTYTNDGYVGPEPKLTSPRSPTALPHNKSLSLFVRDKLDSLNSPVSQGVYSRHLLGVDNVPHFSRTNDLPENSSFDALENAAYHMTYPYCKGAKMAPLRRKSRGGVQTDRSSYHHREDSKSDGKNATTVANLAPLSRPRFLITSDPNDFAASPPNAPRHPRRKSTEQELEEGLSLNLLSHSDEELPNANAKKSSKEAAMDSGGTNEDKPNTTKIIVPEIILTAPRSVVPKRNTSSSRKSSAAGEPDERCNLLPVIEIDETESPTTTVKYSMRSSNEMKIEERRKDECTDWAVLLTLQLIASERMRSERRTGTLQD</sequence>
<dbReference type="EMBL" id="JPKZ01001313">
    <property type="protein sequence ID" value="KHN82729.1"/>
    <property type="molecule type" value="Genomic_DNA"/>
</dbReference>
<feature type="transmembrane region" description="Helical" evidence="11">
    <location>
        <begin position="146"/>
        <end position="162"/>
    </location>
</feature>
<evidence type="ECO:0000256" key="7">
    <source>
        <dbReference type="ARBA" id="ARBA00023136"/>
    </source>
</evidence>
<dbReference type="GO" id="GO:0015386">
    <property type="term" value="F:potassium:proton antiporter activity"/>
    <property type="evidence" value="ECO:0007669"/>
    <property type="project" value="TreeGrafter"/>
</dbReference>
<dbReference type="InterPro" id="IPR018422">
    <property type="entry name" value="Cation/H_exchanger_CPA1"/>
</dbReference>
<dbReference type="AlphaFoldDB" id="A0A0B2VMX7"/>
<dbReference type="STRING" id="6265.A0A0B2VMX7"/>
<keyword evidence="9" id="KW-0050">Antiport</keyword>
<dbReference type="InterPro" id="IPR004709">
    <property type="entry name" value="NaH_exchanger"/>
</dbReference>
<keyword evidence="5" id="KW-0915">Sodium</keyword>
<evidence type="ECO:0000256" key="12">
    <source>
        <dbReference type="SAM" id="SignalP"/>
    </source>
</evidence>
<feature type="region of interest" description="Disordered" evidence="10">
    <location>
        <begin position="700"/>
        <end position="814"/>
    </location>
</feature>
<feature type="transmembrane region" description="Helical" evidence="11">
    <location>
        <begin position="84"/>
        <end position="104"/>
    </location>
</feature>
<feature type="transmembrane region" description="Helical" evidence="11">
    <location>
        <begin position="209"/>
        <end position="228"/>
    </location>
</feature>
<evidence type="ECO:0000256" key="3">
    <source>
        <dbReference type="ARBA" id="ARBA00022692"/>
    </source>
</evidence>
<accession>A0A0B2VMX7</accession>
<proteinExistence type="inferred from homology"/>
<dbReference type="InterPro" id="IPR006153">
    <property type="entry name" value="Cation/H_exchanger_TM"/>
</dbReference>
<feature type="transmembrane region" description="Helical" evidence="11">
    <location>
        <begin position="363"/>
        <end position="382"/>
    </location>
</feature>
<evidence type="ECO:0000259" key="13">
    <source>
        <dbReference type="Pfam" id="PF00999"/>
    </source>
</evidence>
<comment type="subcellular location">
    <subcellularLocation>
        <location evidence="1">Membrane</location>
        <topology evidence="1">Multi-pass membrane protein</topology>
    </subcellularLocation>
</comment>
<feature type="chain" id="PRO_5002096246" description="Sodium/hydrogen exchanger" evidence="12">
    <location>
        <begin position="37"/>
        <end position="918"/>
    </location>
</feature>
<feature type="transmembrane region" description="Helical" evidence="11">
    <location>
        <begin position="461"/>
        <end position="485"/>
    </location>
</feature>
<gene>
    <name evidence="14" type="primary">nhx-9</name>
    <name evidence="14" type="ORF">Tcan_16546</name>
</gene>
<evidence type="ECO:0000256" key="1">
    <source>
        <dbReference type="ARBA" id="ARBA00004141"/>
    </source>
</evidence>
<reference evidence="14 15" key="1">
    <citation type="submission" date="2014-11" db="EMBL/GenBank/DDBJ databases">
        <title>Genetic blueprint of the zoonotic pathogen Toxocara canis.</title>
        <authorList>
            <person name="Zhu X.-Q."/>
            <person name="Korhonen P.K."/>
            <person name="Cai H."/>
            <person name="Young N.D."/>
            <person name="Nejsum P."/>
            <person name="von Samson-Himmelstjerna G."/>
            <person name="Boag P.R."/>
            <person name="Tan P."/>
            <person name="Li Q."/>
            <person name="Min J."/>
            <person name="Yang Y."/>
            <person name="Wang X."/>
            <person name="Fang X."/>
            <person name="Hall R.S."/>
            <person name="Hofmann A."/>
            <person name="Sternberg P.W."/>
            <person name="Jex A.R."/>
            <person name="Gasser R.B."/>
        </authorList>
    </citation>
    <scope>NUCLEOTIDE SEQUENCE [LARGE SCALE GENOMIC DNA]</scope>
    <source>
        <strain evidence="14">PN_DK_2014</strain>
    </source>
</reference>
<dbReference type="Gene3D" id="6.10.140.1330">
    <property type="match status" value="1"/>
</dbReference>
<keyword evidence="3 9" id="KW-0812">Transmembrane</keyword>
<dbReference type="Pfam" id="PF00999">
    <property type="entry name" value="Na_H_Exchanger"/>
    <property type="match status" value="1"/>
</dbReference>
<comment type="similarity">
    <text evidence="9">Belongs to the monovalent cation:proton antiporter 1 (CPA1) transporter (TC 2.A.36) family.</text>
</comment>
<evidence type="ECO:0000256" key="8">
    <source>
        <dbReference type="ARBA" id="ARBA00023201"/>
    </source>
</evidence>
<evidence type="ECO:0000256" key="5">
    <source>
        <dbReference type="ARBA" id="ARBA00023053"/>
    </source>
</evidence>